<dbReference type="Proteomes" id="UP000322214">
    <property type="component" value="Chromosome"/>
</dbReference>
<dbReference type="EMBL" id="CP042912">
    <property type="protein sequence ID" value="QEG24077.1"/>
    <property type="molecule type" value="Genomic_DNA"/>
</dbReference>
<reference evidence="3 4" key="1">
    <citation type="submission" date="2019-08" db="EMBL/GenBank/DDBJ databases">
        <title>Deep-cultivation of Planctomycetes and their phenomic and genomic characterization uncovers novel biology.</title>
        <authorList>
            <person name="Wiegand S."/>
            <person name="Jogler M."/>
            <person name="Boedeker C."/>
            <person name="Pinto D."/>
            <person name="Vollmers J."/>
            <person name="Rivas-Marin E."/>
            <person name="Kohn T."/>
            <person name="Peeters S.H."/>
            <person name="Heuer A."/>
            <person name="Rast P."/>
            <person name="Oberbeckmann S."/>
            <person name="Bunk B."/>
            <person name="Jeske O."/>
            <person name="Meyerdierks A."/>
            <person name="Storesund J.E."/>
            <person name="Kallscheuer N."/>
            <person name="Luecker S."/>
            <person name="Lage O.M."/>
            <person name="Pohl T."/>
            <person name="Merkel B.J."/>
            <person name="Hornburger P."/>
            <person name="Mueller R.-W."/>
            <person name="Bruemmer F."/>
            <person name="Labrenz M."/>
            <person name="Spormann A.M."/>
            <person name="Op den Camp H."/>
            <person name="Overmann J."/>
            <person name="Amann R."/>
            <person name="Jetten M.S.M."/>
            <person name="Mascher T."/>
            <person name="Medema M.H."/>
            <person name="Devos D.P."/>
            <person name="Kaster A.-K."/>
            <person name="Ovreas L."/>
            <person name="Rohde M."/>
            <person name="Galperin M.Y."/>
            <person name="Jogler C."/>
        </authorList>
    </citation>
    <scope>NUCLEOTIDE SEQUENCE [LARGE SCALE GENOMIC DNA]</scope>
    <source>
        <strain evidence="3 4">FC18</strain>
    </source>
</reference>
<evidence type="ECO:0000259" key="1">
    <source>
        <dbReference type="Pfam" id="PF01609"/>
    </source>
</evidence>
<dbReference type="NCBIfam" id="NF033580">
    <property type="entry name" value="transpos_IS5_3"/>
    <property type="match status" value="1"/>
</dbReference>
<evidence type="ECO:0000259" key="2">
    <source>
        <dbReference type="Pfam" id="PF13340"/>
    </source>
</evidence>
<dbReference type="InterPro" id="IPR025161">
    <property type="entry name" value="IS402-like_dom"/>
</dbReference>
<protein>
    <submittedName>
        <fullName evidence="3">Transposase DDE domain protein</fullName>
    </submittedName>
</protein>
<dbReference type="PANTHER" id="PTHR30007">
    <property type="entry name" value="PHP DOMAIN PROTEIN"/>
    <property type="match status" value="1"/>
</dbReference>
<dbReference type="InterPro" id="IPR002559">
    <property type="entry name" value="Transposase_11"/>
</dbReference>
<feature type="domain" description="Insertion element IS402-like" evidence="2">
    <location>
        <begin position="9"/>
        <end position="81"/>
    </location>
</feature>
<dbReference type="GO" id="GO:0003677">
    <property type="term" value="F:DNA binding"/>
    <property type="evidence" value="ECO:0007669"/>
    <property type="project" value="InterPro"/>
</dbReference>
<evidence type="ECO:0000313" key="4">
    <source>
        <dbReference type="Proteomes" id="UP000322214"/>
    </source>
</evidence>
<organism evidence="3 4">
    <name type="scientific">Mariniblastus fucicola</name>
    <dbReference type="NCBI Taxonomy" id="980251"/>
    <lineage>
        <taxon>Bacteria</taxon>
        <taxon>Pseudomonadati</taxon>
        <taxon>Planctomycetota</taxon>
        <taxon>Planctomycetia</taxon>
        <taxon>Pirellulales</taxon>
        <taxon>Pirellulaceae</taxon>
        <taxon>Mariniblastus</taxon>
    </lineage>
</organism>
<dbReference type="Pfam" id="PF01609">
    <property type="entry name" value="DDE_Tnp_1"/>
    <property type="match status" value="1"/>
</dbReference>
<sequence>MSIEYPSSLSDDQWRLLRRLIPPAKLRGRKRIDRRQIVDAILYWCRTGCQWRLLPDCFPNWNTVYGVYRAWRIDGTWQRIHDRLREKVRRKEGRKPTPTAAIIDSQSIRSAEGGELRGYDAAKRITGRKRHILVDTLGLVMVVVVHSADLQDYEGAHLVLENIRQKFRRLRVIFADSIYGRADLPEFLKQWYRVILQTVKRPVEAKGFVVLPKRWIVERTFAWLGKFRRLSKDYERLTQSSETVIRIAMIQFMLNRLEK</sequence>
<gene>
    <name evidence="3" type="ORF">MFFC18_39930</name>
</gene>
<keyword evidence="4" id="KW-1185">Reference proteome</keyword>
<dbReference type="PANTHER" id="PTHR30007:SF0">
    <property type="entry name" value="TRANSPOSASE"/>
    <property type="match status" value="1"/>
</dbReference>
<dbReference type="KEGG" id="mff:MFFC18_39930"/>
<dbReference type="OrthoDB" id="212263at2"/>
<proteinExistence type="predicted"/>
<dbReference type="AlphaFoldDB" id="A0A5B9PBL7"/>
<feature type="domain" description="Transposase IS4-like" evidence="1">
    <location>
        <begin position="97"/>
        <end position="250"/>
    </location>
</feature>
<dbReference type="RefSeq" id="WP_148618982.1">
    <property type="nucleotide sequence ID" value="NZ_CP042912.1"/>
</dbReference>
<dbReference type="Pfam" id="PF13340">
    <property type="entry name" value="DUF4096"/>
    <property type="match status" value="1"/>
</dbReference>
<dbReference type="GO" id="GO:0006313">
    <property type="term" value="P:DNA transposition"/>
    <property type="evidence" value="ECO:0007669"/>
    <property type="project" value="InterPro"/>
</dbReference>
<evidence type="ECO:0000313" key="3">
    <source>
        <dbReference type="EMBL" id="QEG24077.1"/>
    </source>
</evidence>
<name>A0A5B9PBL7_9BACT</name>
<dbReference type="GO" id="GO:0004803">
    <property type="term" value="F:transposase activity"/>
    <property type="evidence" value="ECO:0007669"/>
    <property type="project" value="InterPro"/>
</dbReference>
<accession>A0A5B9PBL7</accession>